<reference evidence="2 3" key="1">
    <citation type="journal article" date="2018" name="Int. J. Syst. Evol. Microbiol.">
        <title>Methylomusa anaerophila gen. nov., sp. nov., an anaerobic methanol-utilizing bacterium isolated from a microbial fuel cell.</title>
        <authorList>
            <person name="Amano N."/>
            <person name="Yamamuro A."/>
            <person name="Miyahara M."/>
            <person name="Kouzuma A."/>
            <person name="Abe T."/>
            <person name="Watanabe K."/>
        </authorList>
    </citation>
    <scope>NUCLEOTIDE SEQUENCE [LARGE SCALE GENOMIC DNA]</scope>
    <source>
        <strain evidence="2 3">MMFC1</strain>
    </source>
</reference>
<sequence length="60" mass="6674">MGQRMNRESTAAEKEAKSQKQELLDTQELAADLYEQNLALQNQLLDTQELLAQVIEGGVA</sequence>
<protein>
    <submittedName>
        <fullName evidence="2">Uncharacterized protein</fullName>
    </submittedName>
</protein>
<evidence type="ECO:0000313" key="3">
    <source>
        <dbReference type="Proteomes" id="UP000276437"/>
    </source>
</evidence>
<proteinExistence type="predicted"/>
<dbReference type="AlphaFoldDB" id="A0A348AJ21"/>
<accession>A0A348AJ21</accession>
<evidence type="ECO:0000313" key="2">
    <source>
        <dbReference type="EMBL" id="BBB91069.1"/>
    </source>
</evidence>
<keyword evidence="3" id="KW-1185">Reference proteome</keyword>
<feature type="region of interest" description="Disordered" evidence="1">
    <location>
        <begin position="1"/>
        <end position="21"/>
    </location>
</feature>
<gene>
    <name evidence="2" type="ORF">MAMMFC1_01737</name>
</gene>
<dbReference type="KEGG" id="mana:MAMMFC1_01737"/>
<dbReference type="RefSeq" id="WP_126308134.1">
    <property type="nucleotide sequence ID" value="NZ_AP018449.1"/>
</dbReference>
<dbReference type="Proteomes" id="UP000276437">
    <property type="component" value="Chromosome"/>
</dbReference>
<evidence type="ECO:0000256" key="1">
    <source>
        <dbReference type="SAM" id="MobiDB-lite"/>
    </source>
</evidence>
<organism evidence="2 3">
    <name type="scientific">Methylomusa anaerophila</name>
    <dbReference type="NCBI Taxonomy" id="1930071"/>
    <lineage>
        <taxon>Bacteria</taxon>
        <taxon>Bacillati</taxon>
        <taxon>Bacillota</taxon>
        <taxon>Negativicutes</taxon>
        <taxon>Selenomonadales</taxon>
        <taxon>Sporomusaceae</taxon>
        <taxon>Methylomusa</taxon>
    </lineage>
</organism>
<name>A0A348AJ21_9FIRM</name>
<dbReference type="EMBL" id="AP018449">
    <property type="protein sequence ID" value="BBB91069.1"/>
    <property type="molecule type" value="Genomic_DNA"/>
</dbReference>